<sequence>MEIGLQREMPTALSISRTFTLLSSISISWILSMISGVVTSTGRLQRSASLVPI</sequence>
<accession>A0A0K2UGZ7</accession>
<keyword evidence="1" id="KW-0472">Membrane</keyword>
<evidence type="ECO:0000313" key="2">
    <source>
        <dbReference type="EMBL" id="CDW37524.1"/>
    </source>
</evidence>
<dbReference type="GO" id="GO:0032259">
    <property type="term" value="P:methylation"/>
    <property type="evidence" value="ECO:0007669"/>
    <property type="project" value="UniProtKB-KW"/>
</dbReference>
<keyword evidence="2" id="KW-0808">Transferase</keyword>
<reference evidence="2" key="1">
    <citation type="submission" date="2014-05" db="EMBL/GenBank/DDBJ databases">
        <authorList>
            <person name="Chronopoulou M."/>
        </authorList>
    </citation>
    <scope>NUCLEOTIDE SEQUENCE</scope>
    <source>
        <tissue evidence="2">Whole organism</tissue>
    </source>
</reference>
<organism evidence="2">
    <name type="scientific">Lepeophtheirus salmonis</name>
    <name type="common">Salmon louse</name>
    <name type="synonym">Caligus salmonis</name>
    <dbReference type="NCBI Taxonomy" id="72036"/>
    <lineage>
        <taxon>Eukaryota</taxon>
        <taxon>Metazoa</taxon>
        <taxon>Ecdysozoa</taxon>
        <taxon>Arthropoda</taxon>
        <taxon>Crustacea</taxon>
        <taxon>Multicrustacea</taxon>
        <taxon>Hexanauplia</taxon>
        <taxon>Copepoda</taxon>
        <taxon>Siphonostomatoida</taxon>
        <taxon>Caligidae</taxon>
        <taxon>Lepeophtheirus</taxon>
    </lineage>
</organism>
<evidence type="ECO:0000256" key="1">
    <source>
        <dbReference type="SAM" id="Phobius"/>
    </source>
</evidence>
<keyword evidence="2" id="KW-0489">Methyltransferase</keyword>
<dbReference type="AlphaFoldDB" id="A0A0K2UGZ7"/>
<keyword evidence="1" id="KW-1133">Transmembrane helix</keyword>
<dbReference type="GO" id="GO:0008168">
    <property type="term" value="F:methyltransferase activity"/>
    <property type="evidence" value="ECO:0007669"/>
    <property type="project" value="UniProtKB-KW"/>
</dbReference>
<proteinExistence type="predicted"/>
<feature type="transmembrane region" description="Helical" evidence="1">
    <location>
        <begin position="20"/>
        <end position="39"/>
    </location>
</feature>
<protein>
    <submittedName>
        <fullName evidence="2">Histonelysine Nmethyltransferase SETMARlike [Bombyx mori]</fullName>
    </submittedName>
</protein>
<keyword evidence="1" id="KW-0812">Transmembrane</keyword>
<name>A0A0K2UGZ7_LEPSM</name>
<dbReference type="EMBL" id="HACA01020163">
    <property type="protein sequence ID" value="CDW37524.1"/>
    <property type="molecule type" value="Transcribed_RNA"/>
</dbReference>